<organism evidence="1 2">
    <name type="scientific">Austropuccinia psidii MF-1</name>
    <dbReference type="NCBI Taxonomy" id="1389203"/>
    <lineage>
        <taxon>Eukaryota</taxon>
        <taxon>Fungi</taxon>
        <taxon>Dikarya</taxon>
        <taxon>Basidiomycota</taxon>
        <taxon>Pucciniomycotina</taxon>
        <taxon>Pucciniomycetes</taxon>
        <taxon>Pucciniales</taxon>
        <taxon>Sphaerophragmiaceae</taxon>
        <taxon>Austropuccinia</taxon>
    </lineage>
</organism>
<dbReference type="Proteomes" id="UP000765509">
    <property type="component" value="Unassembled WGS sequence"/>
</dbReference>
<reference evidence="1" key="1">
    <citation type="submission" date="2021-03" db="EMBL/GenBank/DDBJ databases">
        <title>Draft genome sequence of rust myrtle Austropuccinia psidii MF-1, a brazilian biotype.</title>
        <authorList>
            <person name="Quecine M.C."/>
            <person name="Pachon D.M.R."/>
            <person name="Bonatelli M.L."/>
            <person name="Correr F.H."/>
            <person name="Franceschini L.M."/>
            <person name="Leite T.F."/>
            <person name="Margarido G.R.A."/>
            <person name="Almeida C.A."/>
            <person name="Ferrarezi J.A."/>
            <person name="Labate C.A."/>
        </authorList>
    </citation>
    <scope>NUCLEOTIDE SEQUENCE</scope>
    <source>
        <strain evidence="1">MF-1</strain>
    </source>
</reference>
<comment type="caution">
    <text evidence="1">The sequence shown here is derived from an EMBL/GenBank/DDBJ whole genome shotgun (WGS) entry which is preliminary data.</text>
</comment>
<gene>
    <name evidence="1" type="ORF">O181_006910</name>
</gene>
<dbReference type="AlphaFoldDB" id="A0A9Q3BLC3"/>
<name>A0A9Q3BLC3_9BASI</name>
<accession>A0A9Q3BLC3</accession>
<evidence type="ECO:0000313" key="1">
    <source>
        <dbReference type="EMBL" id="MBW0467195.1"/>
    </source>
</evidence>
<sequence>MSFENDKYSVDKDTYYWFLGQSKRLRTTDPQMNSKMRNHKLLKQIPGELEHAIKGRCNQSFTLDEISNTLQDVRQRTNIGKYSPYKSRSFKEKQLFSTLPQGKNPHWLKKGGTPYCLWSTSSKIF</sequence>
<proteinExistence type="predicted"/>
<evidence type="ECO:0000313" key="2">
    <source>
        <dbReference type="Proteomes" id="UP000765509"/>
    </source>
</evidence>
<keyword evidence="2" id="KW-1185">Reference proteome</keyword>
<dbReference type="EMBL" id="AVOT02001513">
    <property type="protein sequence ID" value="MBW0467195.1"/>
    <property type="molecule type" value="Genomic_DNA"/>
</dbReference>
<protein>
    <submittedName>
        <fullName evidence="1">Uncharacterized protein</fullName>
    </submittedName>
</protein>